<dbReference type="InterPro" id="IPR036874">
    <property type="entry name" value="Carbonic_anhydrase_sf"/>
</dbReference>
<evidence type="ECO:0000256" key="4">
    <source>
        <dbReference type="ARBA" id="ARBA00022833"/>
    </source>
</evidence>
<evidence type="ECO:0000313" key="8">
    <source>
        <dbReference type="EMBL" id="CAE0781906.1"/>
    </source>
</evidence>
<reference evidence="8" key="1">
    <citation type="submission" date="2021-01" db="EMBL/GenBank/DDBJ databases">
        <authorList>
            <person name="Corre E."/>
            <person name="Pelletier E."/>
            <person name="Niang G."/>
            <person name="Scheremetjew M."/>
            <person name="Finn R."/>
            <person name="Kale V."/>
            <person name="Holt S."/>
            <person name="Cochrane G."/>
            <person name="Meng A."/>
            <person name="Brown T."/>
            <person name="Cohen L."/>
        </authorList>
    </citation>
    <scope>NUCLEOTIDE SEQUENCE</scope>
    <source>
        <strain evidence="8">CCMP645</strain>
    </source>
</reference>
<dbReference type="GO" id="GO:0008270">
    <property type="term" value="F:zinc ion binding"/>
    <property type="evidence" value="ECO:0007669"/>
    <property type="project" value="InterPro"/>
</dbReference>
<evidence type="ECO:0000256" key="6">
    <source>
        <dbReference type="ARBA" id="ARBA00048348"/>
    </source>
</evidence>
<proteinExistence type="inferred from homology"/>
<evidence type="ECO:0000256" key="2">
    <source>
        <dbReference type="ARBA" id="ARBA00012925"/>
    </source>
</evidence>
<dbReference type="InterPro" id="IPR001765">
    <property type="entry name" value="Carbonic_anhydrase"/>
</dbReference>
<comment type="similarity">
    <text evidence="1">Belongs to the beta-class carbonic anhydrase family.</text>
</comment>
<comment type="cofactor">
    <cofactor evidence="7">
        <name>Zn(2+)</name>
        <dbReference type="ChEBI" id="CHEBI:29105"/>
    </cofactor>
    <text evidence="7">Binds 1 zinc ion per subunit.</text>
</comment>
<dbReference type="Pfam" id="PF00484">
    <property type="entry name" value="Pro_CA"/>
    <property type="match status" value="2"/>
</dbReference>
<evidence type="ECO:0000256" key="5">
    <source>
        <dbReference type="ARBA" id="ARBA00023239"/>
    </source>
</evidence>
<comment type="catalytic activity">
    <reaction evidence="6">
        <text>hydrogencarbonate + H(+) = CO2 + H2O</text>
        <dbReference type="Rhea" id="RHEA:10748"/>
        <dbReference type="ChEBI" id="CHEBI:15377"/>
        <dbReference type="ChEBI" id="CHEBI:15378"/>
        <dbReference type="ChEBI" id="CHEBI:16526"/>
        <dbReference type="ChEBI" id="CHEBI:17544"/>
        <dbReference type="EC" id="4.2.1.1"/>
    </reaction>
</comment>
<evidence type="ECO:0000256" key="3">
    <source>
        <dbReference type="ARBA" id="ARBA00022723"/>
    </source>
</evidence>
<organism evidence="8">
    <name type="scientific">Chrysotila carterae</name>
    <name type="common">Marine alga</name>
    <name type="synonym">Syracosphaera carterae</name>
    <dbReference type="NCBI Taxonomy" id="13221"/>
    <lineage>
        <taxon>Eukaryota</taxon>
        <taxon>Haptista</taxon>
        <taxon>Haptophyta</taxon>
        <taxon>Prymnesiophyceae</taxon>
        <taxon>Isochrysidales</taxon>
        <taxon>Isochrysidaceae</taxon>
        <taxon>Chrysotila</taxon>
    </lineage>
</organism>
<dbReference type="PANTHER" id="PTHR11002:SF76">
    <property type="entry name" value="CARBONIC ANHYDRASE"/>
    <property type="match status" value="1"/>
</dbReference>
<keyword evidence="4 7" id="KW-0862">Zinc</keyword>
<feature type="binding site" evidence="7">
    <location>
        <position position="367"/>
    </location>
    <ligand>
        <name>Zn(2+)</name>
        <dbReference type="ChEBI" id="CHEBI:29105"/>
    </ligand>
</feature>
<feature type="binding site" evidence="7">
    <location>
        <position position="369"/>
    </location>
    <ligand>
        <name>Zn(2+)</name>
        <dbReference type="ChEBI" id="CHEBI:29105"/>
    </ligand>
</feature>
<sequence>MRTLVALAVPAAAFVSNGFQPLAHQVARANANAANVHMVAEVRALKGKALISGGTEPAVNFPTPKAVTKTEMTPEEIIFSLAQGNKRYAEGKGVASASGKNMVNFLAEDPLNPTPVKAVVVSCARLTAPIEDIFDVEPAEITSLRVSGGVIQENDAVMGSAEFVLEEFEAPTMIVMGNEGNDVIATAVARAMKKAGRTVEADMPHLELLEGADGKKASGLLEALEGPAEDALDQAPNSSFEELCAIASKLNVWNSIEKLLSTSRPIVERVRDGRLQIHGAYLSASGKLQMLGVHPTQDELIETLPSGEVFRTAGDVAVPADEALAALYAGNQRYVAGMSGQLDAYDENLLKEITDGGQKPFAIVLGCADSRCPVELMFDGRPGDIFVLRNAGNTCAAHAIFF</sequence>
<dbReference type="GO" id="GO:0004089">
    <property type="term" value="F:carbonate dehydratase activity"/>
    <property type="evidence" value="ECO:0007669"/>
    <property type="project" value="UniProtKB-EC"/>
</dbReference>
<gene>
    <name evidence="8" type="ORF">PCAR00345_LOCUS34602</name>
</gene>
<dbReference type="EC" id="4.2.1.1" evidence="2"/>
<dbReference type="AlphaFoldDB" id="A0A7S4BZ77"/>
<protein>
    <recommendedName>
        <fullName evidence="2">carbonic anhydrase</fullName>
        <ecNumber evidence="2">4.2.1.1</ecNumber>
    </recommendedName>
</protein>
<keyword evidence="5" id="KW-0456">Lyase</keyword>
<evidence type="ECO:0000256" key="7">
    <source>
        <dbReference type="PIRSR" id="PIRSR601765-1"/>
    </source>
</evidence>
<accession>A0A7S4BZ77</accession>
<dbReference type="PANTHER" id="PTHR11002">
    <property type="entry name" value="CARBONIC ANHYDRASE"/>
    <property type="match status" value="1"/>
</dbReference>
<dbReference type="Gene3D" id="3.40.1050.10">
    <property type="entry name" value="Carbonic anhydrase"/>
    <property type="match status" value="2"/>
</dbReference>
<name>A0A7S4BZ77_CHRCT</name>
<dbReference type="EMBL" id="HBIZ01054066">
    <property type="protein sequence ID" value="CAE0781906.1"/>
    <property type="molecule type" value="Transcribed_RNA"/>
</dbReference>
<evidence type="ECO:0000256" key="1">
    <source>
        <dbReference type="ARBA" id="ARBA00006217"/>
    </source>
</evidence>
<dbReference type="SUPFAM" id="SSF53056">
    <property type="entry name" value="beta-carbonic anhydrase, cab"/>
    <property type="match status" value="2"/>
</dbReference>
<keyword evidence="3 7" id="KW-0479">Metal-binding</keyword>
<dbReference type="SMART" id="SM00947">
    <property type="entry name" value="Pro_CA"/>
    <property type="match status" value="1"/>
</dbReference>